<dbReference type="EMBL" id="BDGG01000005">
    <property type="protein sequence ID" value="GAV00111.1"/>
    <property type="molecule type" value="Genomic_DNA"/>
</dbReference>
<dbReference type="PANTHER" id="PTHR31540:SF1">
    <property type="entry name" value="CENTROSOMAL PROTEIN OF 131 KDA"/>
    <property type="match status" value="1"/>
</dbReference>
<evidence type="ECO:0000313" key="3">
    <source>
        <dbReference type="EMBL" id="GAV00111.1"/>
    </source>
</evidence>
<dbReference type="Proteomes" id="UP000186922">
    <property type="component" value="Unassembled WGS sequence"/>
</dbReference>
<keyword evidence="1" id="KW-0175">Coiled coil</keyword>
<dbReference type="InterPro" id="IPR030465">
    <property type="entry name" value="CEP131"/>
</dbReference>
<dbReference type="STRING" id="947166.A0A1D1VGR3"/>
<dbReference type="GO" id="GO:0005929">
    <property type="term" value="C:cilium"/>
    <property type="evidence" value="ECO:0007669"/>
    <property type="project" value="GOC"/>
</dbReference>
<sequence>MAYLDSENEALSDDVKNKLLRNGAKANMAKAGLNMLAAVPSQNGGAMHETETSPVQNTNFLDDQEALILSLRLQLNRETEKSTKCVQAAEDFSRRKLKQQKETYEAKLRHQITLHTEMVEAKKALEERCESLASEMRQAVTKYEQKLADQEKRNQEEMTRSKTQWAAAEKLRRQKWIQQRAQEIKENTLKSMEPEIQHVLDVHREESQKMQDEFELLLKESDARAEQTYAEKLRGIEEAVAQRINDVRSQERNLAEQLYTEKLADCERNFRIDVARREEEARVNRETFEERLRCQHEEIARIRREGEEMRMEAINEERQRAANERAEMEANHKDLVYKRRLEKETSGIRAKRDHELAQAMSAMSDELATLQMNLEKSSEVRVTRLQQRYQQEIDELNTALDVWKRASQEVKEQARVQRELDENQRTIQHDLERRLQEAERTVSCLEAERDRVSEVFRQEYSTKLMDMDLLNQKLRRELNDIESRYEKDTSKLNEQIEFLKRDNDAALDAINERVRDMLQKKDVKIEMLRAELVQLHGKKLASPIIPATKASVDASKRRAISAKPAPRTSVHWPDPTKAAVKK</sequence>
<evidence type="ECO:0000256" key="2">
    <source>
        <dbReference type="SAM" id="MobiDB-lite"/>
    </source>
</evidence>
<organism evidence="3 4">
    <name type="scientific">Ramazzottius varieornatus</name>
    <name type="common">Water bear</name>
    <name type="synonym">Tardigrade</name>
    <dbReference type="NCBI Taxonomy" id="947166"/>
    <lineage>
        <taxon>Eukaryota</taxon>
        <taxon>Metazoa</taxon>
        <taxon>Ecdysozoa</taxon>
        <taxon>Tardigrada</taxon>
        <taxon>Eutardigrada</taxon>
        <taxon>Parachela</taxon>
        <taxon>Hypsibioidea</taxon>
        <taxon>Ramazzottiidae</taxon>
        <taxon>Ramazzottius</taxon>
    </lineage>
</organism>
<comment type="caution">
    <text evidence="3">The sequence shown here is derived from an EMBL/GenBank/DDBJ whole genome shotgun (WGS) entry which is preliminary data.</text>
</comment>
<evidence type="ECO:0000313" key="4">
    <source>
        <dbReference type="Proteomes" id="UP000186922"/>
    </source>
</evidence>
<dbReference type="OrthoDB" id="197735at2759"/>
<protein>
    <submittedName>
        <fullName evidence="3">Uncharacterized protein</fullName>
    </submittedName>
</protein>
<accession>A0A1D1VGR3</accession>
<feature type="region of interest" description="Disordered" evidence="2">
    <location>
        <begin position="548"/>
        <end position="582"/>
    </location>
</feature>
<feature type="coiled-coil region" evidence="1">
    <location>
        <begin position="285"/>
        <end position="331"/>
    </location>
</feature>
<name>A0A1D1VGR3_RAMVA</name>
<reference evidence="3 4" key="1">
    <citation type="journal article" date="2016" name="Nat. Commun.">
        <title>Extremotolerant tardigrade genome and improved radiotolerance of human cultured cells by tardigrade-unique protein.</title>
        <authorList>
            <person name="Hashimoto T."/>
            <person name="Horikawa D.D."/>
            <person name="Saito Y."/>
            <person name="Kuwahara H."/>
            <person name="Kozuka-Hata H."/>
            <person name="Shin-I T."/>
            <person name="Minakuchi Y."/>
            <person name="Ohishi K."/>
            <person name="Motoyama A."/>
            <person name="Aizu T."/>
            <person name="Enomoto A."/>
            <person name="Kondo K."/>
            <person name="Tanaka S."/>
            <person name="Hara Y."/>
            <person name="Koshikawa S."/>
            <person name="Sagara H."/>
            <person name="Miura T."/>
            <person name="Yokobori S."/>
            <person name="Miyagawa K."/>
            <person name="Suzuki Y."/>
            <person name="Kubo T."/>
            <person name="Oyama M."/>
            <person name="Kohara Y."/>
            <person name="Fujiyama A."/>
            <person name="Arakawa K."/>
            <person name="Katayama T."/>
            <person name="Toyoda A."/>
            <person name="Kunieda T."/>
        </authorList>
    </citation>
    <scope>NUCLEOTIDE SEQUENCE [LARGE SCALE GENOMIC DNA]</scope>
    <source>
        <strain evidence="3 4">YOKOZUNA-1</strain>
    </source>
</reference>
<feature type="coiled-coil region" evidence="1">
    <location>
        <begin position="386"/>
        <end position="531"/>
    </location>
</feature>
<keyword evidence="4" id="KW-1185">Reference proteome</keyword>
<dbReference type="GO" id="GO:0035735">
    <property type="term" value="P:intraciliary transport involved in cilium assembly"/>
    <property type="evidence" value="ECO:0007669"/>
    <property type="project" value="InterPro"/>
</dbReference>
<proteinExistence type="predicted"/>
<feature type="coiled-coil region" evidence="1">
    <location>
        <begin position="115"/>
        <end position="160"/>
    </location>
</feature>
<dbReference type="AlphaFoldDB" id="A0A1D1VGR3"/>
<gene>
    <name evidence="3" type="primary">RvY_11005-1</name>
    <name evidence="3" type="synonym">RvY_11005.1</name>
    <name evidence="3" type="ORF">RvY_11005</name>
</gene>
<evidence type="ECO:0000256" key="1">
    <source>
        <dbReference type="SAM" id="Coils"/>
    </source>
</evidence>
<dbReference type="PANTHER" id="PTHR31540">
    <property type="entry name" value="CENTROSOMAL PROTEIN OF 131 KDA"/>
    <property type="match status" value="1"/>
</dbReference>